<dbReference type="EMBL" id="JACOPR010000003">
    <property type="protein sequence ID" value="MBC5730599.1"/>
    <property type="molecule type" value="Genomic_DNA"/>
</dbReference>
<protein>
    <submittedName>
        <fullName evidence="1">Polya polymerase</fullName>
    </submittedName>
</protein>
<comment type="caution">
    <text evidence="1">The sequence shown here is derived from an EMBL/GenBank/DDBJ whole genome shotgun (WGS) entry which is preliminary data.</text>
</comment>
<sequence>MRLTNIKDVQKFIDVVNSCEHEVYLKSLEGDIFNLKSSMSQYIAIGRLIQESGSSLELFANDKNDQIRLINFLHELNAE</sequence>
<evidence type="ECO:0000313" key="2">
    <source>
        <dbReference type="Proteomes" id="UP000660021"/>
    </source>
</evidence>
<organism evidence="1 2">
    <name type="scientific">Pseudoflavonifractor hominis</name>
    <dbReference type="NCBI Taxonomy" id="2763059"/>
    <lineage>
        <taxon>Bacteria</taxon>
        <taxon>Bacillati</taxon>
        <taxon>Bacillota</taxon>
        <taxon>Clostridia</taxon>
        <taxon>Eubacteriales</taxon>
        <taxon>Oscillospiraceae</taxon>
        <taxon>Pseudoflavonifractor</taxon>
    </lineage>
</organism>
<proteinExistence type="predicted"/>
<dbReference type="Proteomes" id="UP000660021">
    <property type="component" value="Unassembled WGS sequence"/>
</dbReference>
<gene>
    <name evidence="1" type="ORF">H8S34_07090</name>
</gene>
<evidence type="ECO:0000313" key="1">
    <source>
        <dbReference type="EMBL" id="MBC5730599.1"/>
    </source>
</evidence>
<keyword evidence="2" id="KW-1185">Reference proteome</keyword>
<dbReference type="RefSeq" id="WP_101691791.1">
    <property type="nucleotide sequence ID" value="NZ_JACOPR010000003.1"/>
</dbReference>
<reference evidence="1 2" key="1">
    <citation type="submission" date="2020-08" db="EMBL/GenBank/DDBJ databases">
        <title>Genome public.</title>
        <authorList>
            <person name="Liu C."/>
            <person name="Sun Q."/>
        </authorList>
    </citation>
    <scope>NUCLEOTIDE SEQUENCE [LARGE SCALE GENOMIC DNA]</scope>
    <source>
        <strain evidence="1 2">New-38</strain>
    </source>
</reference>
<accession>A0ABR7HSV3</accession>
<name>A0ABR7HSV3_9FIRM</name>